<dbReference type="Proteomes" id="UP000464674">
    <property type="component" value="Chromosome"/>
</dbReference>
<dbReference type="EMBL" id="CP041348">
    <property type="protein sequence ID" value="QHC35308.1"/>
    <property type="molecule type" value="Genomic_DNA"/>
</dbReference>
<dbReference type="OrthoDB" id="9805307at2"/>
<feature type="binding site" evidence="1">
    <location>
        <position position="146"/>
    </location>
    <ligand>
        <name>Mg(2+)</name>
        <dbReference type="ChEBI" id="CHEBI:18420"/>
    </ligand>
</feature>
<dbReference type="Pfam" id="PF03737">
    <property type="entry name" value="RraA-like"/>
    <property type="match status" value="1"/>
</dbReference>
<comment type="cofactor">
    <cofactor evidence="1">
        <name>Mg(2+)</name>
        <dbReference type="ChEBI" id="CHEBI:18420"/>
    </cofactor>
</comment>
<evidence type="ECO:0000313" key="2">
    <source>
        <dbReference type="EMBL" id="QHC35308.1"/>
    </source>
</evidence>
<dbReference type="Gene3D" id="3.50.30.40">
    <property type="entry name" value="Ribonuclease E inhibitor RraA/RraA-like"/>
    <property type="match status" value="1"/>
</dbReference>
<evidence type="ECO:0000313" key="3">
    <source>
        <dbReference type="Proteomes" id="UP000464674"/>
    </source>
</evidence>
<gene>
    <name evidence="2" type="ORF">FMA36_07185</name>
</gene>
<dbReference type="InterPro" id="IPR036704">
    <property type="entry name" value="RraA/RraA-like_sf"/>
</dbReference>
<evidence type="ECO:0000256" key="1">
    <source>
        <dbReference type="PIRSR" id="PIRSR605493-1"/>
    </source>
</evidence>
<dbReference type="NCBIfam" id="NF006093">
    <property type="entry name" value="PRK08245.1"/>
    <property type="match status" value="1"/>
</dbReference>
<dbReference type="CDD" id="cd16841">
    <property type="entry name" value="RraA_family"/>
    <property type="match status" value="1"/>
</dbReference>
<dbReference type="PANTHER" id="PTHR33254">
    <property type="entry name" value="4-HYDROXY-4-METHYL-2-OXOGLUTARATE ALDOLASE 3-RELATED"/>
    <property type="match status" value="1"/>
</dbReference>
<dbReference type="InterPro" id="IPR005493">
    <property type="entry name" value="RraA/RraA-like"/>
</dbReference>
<sequence length="260" mass="27684">MSVEKANFRLPGLGEIASETCLPIPEKLKARLLSVAVPTLSAIMFKMGLHSRFFSDLQPLQPACGRFCGPAWTVRAMPVREDIRAGIAQRQLPSLNRMALDAAPAQSVVVVASGGHPEVSFMGDIMATSLMVRGIAGVILDTSVSDISIVSKMELPVVCAGRNVRSSFSALMVIGCDEPVGVQGVAVFPGDIIVGDEDGAVCVPRHLADEIAEAAIEQEALEAFIIKKVAAGMPIDIAYPPSPEILAEYENWRATQEKTT</sequence>
<dbReference type="SUPFAM" id="SSF89562">
    <property type="entry name" value="RraA-like"/>
    <property type="match status" value="1"/>
</dbReference>
<keyword evidence="1" id="KW-0479">Metal-binding</keyword>
<reference evidence="2 3" key="1">
    <citation type="journal article" date="2020" name="Carbohydr. Polym.">
        <title>Characterization and optimization of production of bacterial cellulose from strain CGMCC 17276 based on whole-genome analysis.</title>
        <authorList>
            <person name="Lu T."/>
            <person name="Gao H."/>
            <person name="Liao B."/>
            <person name="Wu J."/>
            <person name="Zhang W."/>
            <person name="Huang J."/>
            <person name="Liu M."/>
            <person name="Huang J."/>
            <person name="Chang Z."/>
            <person name="Jin M."/>
            <person name="Yi Z."/>
            <person name="Jiang D."/>
        </authorList>
    </citation>
    <scope>NUCLEOTIDE SEQUENCE [LARGE SCALE GENOMIC DNA]</scope>
    <source>
        <strain evidence="2 3">CGMCC 17276</strain>
    </source>
</reference>
<dbReference type="PANTHER" id="PTHR33254:SF16">
    <property type="entry name" value="BLR3842 PROTEIN"/>
    <property type="match status" value="1"/>
</dbReference>
<protein>
    <submittedName>
        <fullName evidence="2">Uncharacterized protein</fullName>
    </submittedName>
</protein>
<name>A0A857FM02_KOMXY</name>
<accession>A0A857FM02</accession>
<dbReference type="AlphaFoldDB" id="A0A857FM02"/>
<dbReference type="GO" id="GO:0046872">
    <property type="term" value="F:metal ion binding"/>
    <property type="evidence" value="ECO:0007669"/>
    <property type="project" value="UniProtKB-KW"/>
</dbReference>
<organism evidence="2 3">
    <name type="scientific">Komagataeibacter xylinus</name>
    <name type="common">Gluconacetobacter xylinus</name>
    <dbReference type="NCBI Taxonomy" id="28448"/>
    <lineage>
        <taxon>Bacteria</taxon>
        <taxon>Pseudomonadati</taxon>
        <taxon>Pseudomonadota</taxon>
        <taxon>Alphaproteobacteria</taxon>
        <taxon>Acetobacterales</taxon>
        <taxon>Acetobacteraceae</taxon>
        <taxon>Komagataeibacter</taxon>
    </lineage>
</organism>
<feature type="binding site" evidence="1">
    <location>
        <begin position="123"/>
        <end position="126"/>
    </location>
    <ligand>
        <name>substrate</name>
    </ligand>
</feature>
<dbReference type="RefSeq" id="WP_159261769.1">
    <property type="nucleotide sequence ID" value="NZ_CP041348.1"/>
</dbReference>
<proteinExistence type="predicted"/>
<keyword evidence="1" id="KW-0460">Magnesium</keyword>